<accession>G8ADV5</accession>
<dbReference type="AlphaFoldDB" id="G8ADV5"/>
<organism evidence="1">
    <name type="scientific">Millerozyma farinosa</name>
    <name type="common">Yeast</name>
    <name type="synonym">Pichia farinosa</name>
    <dbReference type="NCBI Taxonomy" id="4920"/>
    <lineage>
        <taxon>Eukaryota</taxon>
        <taxon>Fungi</taxon>
        <taxon>Dikarya</taxon>
        <taxon>Ascomycota</taxon>
        <taxon>Saccharomycotina</taxon>
        <taxon>Pichiomycetes</taxon>
        <taxon>Debaryomycetaceae</taxon>
        <taxon>Millerozyma</taxon>
    </lineage>
</organism>
<evidence type="ECO:0000313" key="3">
    <source>
        <dbReference type="EMBL" id="CCC86646.1"/>
    </source>
</evidence>
<feature type="non-terminal residue" evidence="1">
    <location>
        <position position="139"/>
    </location>
</feature>
<gene>
    <name evidence="1" type="primary">PISO-ORF02969</name>
</gene>
<feature type="non-terminal residue" evidence="1">
    <location>
        <position position="1"/>
    </location>
</feature>
<reference evidence="1" key="1">
    <citation type="journal article" date="2012" name="PLoS ONE">
        <title>Insights into the Life Cycle of Yeasts from the CTG Clade Revealed by the Analysis of the Millerozyma (Pichia) farinosa Species Complex.</title>
        <authorList>
            <person name="Mallet S."/>
            <person name="Weiss S."/>
            <person name="Jacques N."/>
            <person name="Leh-Louis V."/>
            <person name="Sacerdot C."/>
            <person name="Casaregola S."/>
        </authorList>
    </citation>
    <scope>NUCLEOTIDE SEQUENCE</scope>
    <source>
        <strain evidence="2">CBS 2006</strain>
        <strain evidence="3">CLIB 1250</strain>
        <strain evidence="1">CLIB 1251</strain>
    </source>
</reference>
<evidence type="ECO:0000313" key="2">
    <source>
        <dbReference type="EMBL" id="CCC86644.1"/>
    </source>
</evidence>
<evidence type="ECO:0000313" key="1">
    <source>
        <dbReference type="EMBL" id="CCC86643.1"/>
    </source>
</evidence>
<dbReference type="EMBL" id="HE577210">
    <property type="protein sequence ID" value="CCC86646.1"/>
    <property type="molecule type" value="Genomic_DNA"/>
</dbReference>
<dbReference type="EMBL" id="HE577207">
    <property type="protein sequence ID" value="CCC86643.1"/>
    <property type="molecule type" value="Genomic_DNA"/>
</dbReference>
<sequence length="139" mass="15273">VVGIDVWINNSTPWSNVFIIGADKGVQYTSQTNLQFDGTILSEDPVQTVLVVSGCENLRDNQSLSSGDNTGSEVISEVRVLEEQTIVFFVDTDSILNSQWLTMLVDEMSIHIVDNTLTVATKSQWICTVSCTVLTNIQS</sequence>
<dbReference type="EMBL" id="HE577208">
    <property type="protein sequence ID" value="CCC86644.1"/>
    <property type="molecule type" value="Genomic_DNA"/>
</dbReference>
<proteinExistence type="predicted"/>
<name>G8ADV5_MILFA</name>
<protein>
    <submittedName>
        <fullName evidence="1">PISO-ORF02969 protein</fullName>
    </submittedName>
</protein>